<dbReference type="AlphaFoldDB" id="A0A238FIX3"/>
<evidence type="ECO:0000256" key="4">
    <source>
        <dbReference type="ARBA" id="ARBA00022827"/>
    </source>
</evidence>
<dbReference type="PANTHER" id="PTHR42973:SF39">
    <property type="entry name" value="FAD-BINDING PCMH-TYPE DOMAIN-CONTAINING PROTEIN"/>
    <property type="match status" value="1"/>
</dbReference>
<keyword evidence="9" id="KW-1185">Reference proteome</keyword>
<comment type="cofactor">
    <cofactor evidence="1">
        <name>FAD</name>
        <dbReference type="ChEBI" id="CHEBI:57692"/>
    </cofactor>
</comment>
<dbReference type="InterPro" id="IPR012951">
    <property type="entry name" value="BBE"/>
</dbReference>
<gene>
    <name evidence="8" type="ORF">BQ2448_6170</name>
</gene>
<dbReference type="SUPFAM" id="SSF56176">
    <property type="entry name" value="FAD-binding/transporter-associated domain-like"/>
    <property type="match status" value="1"/>
</dbReference>
<keyword evidence="4" id="KW-0274">FAD</keyword>
<organism evidence="8 9">
    <name type="scientific">Microbotryum intermedium</name>
    <dbReference type="NCBI Taxonomy" id="269621"/>
    <lineage>
        <taxon>Eukaryota</taxon>
        <taxon>Fungi</taxon>
        <taxon>Dikarya</taxon>
        <taxon>Basidiomycota</taxon>
        <taxon>Pucciniomycotina</taxon>
        <taxon>Microbotryomycetes</taxon>
        <taxon>Microbotryales</taxon>
        <taxon>Microbotryaceae</taxon>
        <taxon>Microbotryum</taxon>
    </lineage>
</organism>
<evidence type="ECO:0000256" key="6">
    <source>
        <dbReference type="SAM" id="SignalP"/>
    </source>
</evidence>
<comment type="similarity">
    <text evidence="2">Belongs to the oxygen-dependent FAD-linked oxidoreductase family.</text>
</comment>
<proteinExistence type="inferred from homology"/>
<reference evidence="9" key="1">
    <citation type="submission" date="2016-09" db="EMBL/GenBank/DDBJ databases">
        <authorList>
            <person name="Jeantristanb JTB J.-T."/>
            <person name="Ricardo R."/>
        </authorList>
    </citation>
    <scope>NUCLEOTIDE SEQUENCE [LARGE SCALE GENOMIC DNA]</scope>
</reference>
<name>A0A238FIX3_9BASI</name>
<accession>A0A238FIX3</accession>
<dbReference type="Proteomes" id="UP000198372">
    <property type="component" value="Unassembled WGS sequence"/>
</dbReference>
<keyword evidence="5" id="KW-0560">Oxidoreductase</keyword>
<dbReference type="Pfam" id="PF01565">
    <property type="entry name" value="FAD_binding_4"/>
    <property type="match status" value="1"/>
</dbReference>
<dbReference type="InterPro" id="IPR050416">
    <property type="entry name" value="FAD-linked_Oxidoreductase"/>
</dbReference>
<dbReference type="GO" id="GO:0071949">
    <property type="term" value="F:FAD binding"/>
    <property type="evidence" value="ECO:0007669"/>
    <property type="project" value="InterPro"/>
</dbReference>
<dbReference type="InterPro" id="IPR006094">
    <property type="entry name" value="Oxid_FAD_bind_N"/>
</dbReference>
<dbReference type="STRING" id="269621.A0A238FIX3"/>
<protein>
    <submittedName>
        <fullName evidence="8">BQ2448_6170 protein</fullName>
    </submittedName>
</protein>
<evidence type="ECO:0000256" key="3">
    <source>
        <dbReference type="ARBA" id="ARBA00022630"/>
    </source>
</evidence>
<feature type="signal peptide" evidence="6">
    <location>
        <begin position="1"/>
        <end position="19"/>
    </location>
</feature>
<keyword evidence="3" id="KW-0285">Flavoprotein</keyword>
<dbReference type="EMBL" id="FMSP01000019">
    <property type="protein sequence ID" value="SCV73740.1"/>
    <property type="molecule type" value="Genomic_DNA"/>
</dbReference>
<dbReference type="Gene3D" id="3.30.465.10">
    <property type="match status" value="1"/>
</dbReference>
<dbReference type="OrthoDB" id="407275at2759"/>
<keyword evidence="6" id="KW-0732">Signal</keyword>
<dbReference type="GO" id="GO:0016491">
    <property type="term" value="F:oxidoreductase activity"/>
    <property type="evidence" value="ECO:0007669"/>
    <property type="project" value="UniProtKB-KW"/>
</dbReference>
<dbReference type="Pfam" id="PF08031">
    <property type="entry name" value="BBE"/>
    <property type="match status" value="1"/>
</dbReference>
<evidence type="ECO:0000313" key="9">
    <source>
        <dbReference type="Proteomes" id="UP000198372"/>
    </source>
</evidence>
<dbReference type="PROSITE" id="PS51387">
    <property type="entry name" value="FAD_PCMH"/>
    <property type="match status" value="1"/>
</dbReference>
<evidence type="ECO:0000256" key="1">
    <source>
        <dbReference type="ARBA" id="ARBA00001974"/>
    </source>
</evidence>
<feature type="domain" description="FAD-binding PCMH-type" evidence="7">
    <location>
        <begin position="84"/>
        <end position="258"/>
    </location>
</feature>
<evidence type="ECO:0000259" key="7">
    <source>
        <dbReference type="PROSITE" id="PS51387"/>
    </source>
</evidence>
<dbReference type="Gene3D" id="3.40.462.20">
    <property type="match status" value="1"/>
</dbReference>
<dbReference type="InterPro" id="IPR016166">
    <property type="entry name" value="FAD-bd_PCMH"/>
</dbReference>
<sequence>MRFTSSLLSTVAAAALASAAPVRRYDEQSFLSCLASNSSLNLVSWALWPHRKCCSGNSSSRASVISPIFYSSTSSPPAAFNQRLFSSASAVVSPTDAEAVAAAVDCARNSNKPVTARGGGHSYAAYGVGNGNDQGLVVYLSNFQSIQLKEDNRTVVVRGGAHLGDIAVQLNKWGLGMAHGVCPFVGVGGHAAFGGFGYASRAWGLTLDSITAFDVVLANGTYIQGLTREQDPDLFWALSGAAPNYGIVTAYHFLAHKKPENAVRFKYGYSGASADTMTQAFLAYQKWGKESLPSNLGITYAIHPGGMLEISGVYYGTGEAFTQLMAPFEASLPSGVSTSINCTMSWIDSLQALAGSQALSTQGQNDYVSNSFYAKSLMTPDSDQLITEDAAKAYFTYLQHTETNTKWFLEVNLYGGAGSAINAVPLTQSSFAHRSMLLTFQMYASSSTYSNPYPDQGFSFVSGMYDALVNPMKQAWGTSYGSYVNYVKTLYWGSQYERLSALRAKYDPTQVFTNPQAIQPVEQARVSKQQAF</sequence>
<dbReference type="InterPro" id="IPR016169">
    <property type="entry name" value="FAD-bd_PCMH_sub2"/>
</dbReference>
<evidence type="ECO:0000313" key="8">
    <source>
        <dbReference type="EMBL" id="SCV73740.1"/>
    </source>
</evidence>
<dbReference type="PANTHER" id="PTHR42973">
    <property type="entry name" value="BINDING OXIDOREDUCTASE, PUTATIVE (AFU_ORTHOLOGUE AFUA_1G17690)-RELATED"/>
    <property type="match status" value="1"/>
</dbReference>
<evidence type="ECO:0000256" key="2">
    <source>
        <dbReference type="ARBA" id="ARBA00005466"/>
    </source>
</evidence>
<evidence type="ECO:0000256" key="5">
    <source>
        <dbReference type="ARBA" id="ARBA00023002"/>
    </source>
</evidence>
<feature type="chain" id="PRO_5012782638" evidence="6">
    <location>
        <begin position="20"/>
        <end position="532"/>
    </location>
</feature>
<dbReference type="InterPro" id="IPR036318">
    <property type="entry name" value="FAD-bd_PCMH-like_sf"/>
</dbReference>